<dbReference type="InterPro" id="IPR023395">
    <property type="entry name" value="MCP_dom_sf"/>
</dbReference>
<dbReference type="InterPro" id="IPR018108">
    <property type="entry name" value="MCP_transmembrane"/>
</dbReference>
<dbReference type="AlphaFoldDB" id="A0A9C7Q2K5"/>
<organism evidence="11 12">
    <name type="scientific">Galdieria partita</name>
    <dbReference type="NCBI Taxonomy" id="83374"/>
    <lineage>
        <taxon>Eukaryota</taxon>
        <taxon>Rhodophyta</taxon>
        <taxon>Bangiophyceae</taxon>
        <taxon>Galdieriales</taxon>
        <taxon>Galdieriaceae</taxon>
        <taxon>Galdieria</taxon>
    </lineage>
</organism>
<keyword evidence="12" id="KW-1185">Reference proteome</keyword>
<comment type="similarity">
    <text evidence="2 9">Belongs to the mitochondrial carrier (TC 2.A.29) family.</text>
</comment>
<evidence type="ECO:0000256" key="7">
    <source>
        <dbReference type="ARBA" id="ARBA00023136"/>
    </source>
</evidence>
<accession>A0A9C7Q2K5</accession>
<evidence type="ECO:0000313" key="12">
    <source>
        <dbReference type="Proteomes" id="UP001061958"/>
    </source>
</evidence>
<evidence type="ECO:0008006" key="13">
    <source>
        <dbReference type="Google" id="ProtNLM"/>
    </source>
</evidence>
<reference evidence="11" key="2">
    <citation type="submission" date="2022-01" db="EMBL/GenBank/DDBJ databases">
        <authorList>
            <person name="Hirooka S."/>
            <person name="Miyagishima S.Y."/>
        </authorList>
    </citation>
    <scope>NUCLEOTIDE SEQUENCE</scope>
    <source>
        <strain evidence="11">NBRC 102759</strain>
    </source>
</reference>
<dbReference type="SUPFAM" id="SSF103506">
    <property type="entry name" value="Mitochondrial carrier"/>
    <property type="match status" value="1"/>
</dbReference>
<proteinExistence type="inferred from homology"/>
<dbReference type="Proteomes" id="UP001061958">
    <property type="component" value="Unassembled WGS sequence"/>
</dbReference>
<feature type="repeat" description="Solcar" evidence="8">
    <location>
        <begin position="221"/>
        <end position="308"/>
    </location>
</feature>
<reference evidence="11" key="1">
    <citation type="journal article" date="2022" name="Proc. Natl. Acad. Sci. U.S.A.">
        <title>Life cycle and functional genomics of the unicellular red alga Galdieria for elucidating algal and plant evolution and industrial use.</title>
        <authorList>
            <person name="Hirooka S."/>
            <person name="Itabashi T."/>
            <person name="Ichinose T.M."/>
            <person name="Onuma R."/>
            <person name="Fujiwara T."/>
            <person name="Yamashita S."/>
            <person name="Jong L.W."/>
            <person name="Tomita R."/>
            <person name="Iwane A.H."/>
            <person name="Miyagishima S.Y."/>
        </authorList>
    </citation>
    <scope>NUCLEOTIDE SEQUENCE</scope>
    <source>
        <strain evidence="11">NBRC 102759</strain>
    </source>
</reference>
<evidence type="ECO:0000256" key="3">
    <source>
        <dbReference type="ARBA" id="ARBA00022448"/>
    </source>
</evidence>
<protein>
    <recommendedName>
        <fullName evidence="13">Mitochondrial carrier protein</fullName>
    </recommendedName>
</protein>
<evidence type="ECO:0000256" key="1">
    <source>
        <dbReference type="ARBA" id="ARBA00004141"/>
    </source>
</evidence>
<feature type="repeat" description="Solcar" evidence="8">
    <location>
        <begin position="120"/>
        <end position="203"/>
    </location>
</feature>
<feature type="transmembrane region" description="Helical" evidence="10">
    <location>
        <begin position="123"/>
        <end position="141"/>
    </location>
</feature>
<dbReference type="Pfam" id="PF00153">
    <property type="entry name" value="Mito_carr"/>
    <property type="match status" value="3"/>
</dbReference>
<sequence length="321" mass="36320">MNKESQKSVVELSKPWLLSAAATAGVVSRSIVHPMDTLRANMMTWQRTTCVGNQAPNSHSLWNTFLYLIRQSGFKGLYRGYGISVVVQAPAVATYLTTYDLCKEWMSTRWNKHSTWFVSSSPLVHLCSGFCAEAVSAFFWVPMEVLKQRVQVRSQNANSFAALGDLLKYEGPKALFKGYFLTLGVFGPYSMIYFVCYEHFKSWGRKWNKLNMEQDSLPLPVILVCAASSGAVAAACTTPLDVIKTRYQTQGDIQYQHVHRYRNSWHAICTIWRQEGVRAFFQGLSARVLWIMPGTAITMSTFEWLKKTPQKVSKSPFLSSS</sequence>
<keyword evidence="7 8" id="KW-0472">Membrane</keyword>
<feature type="transmembrane region" description="Helical" evidence="10">
    <location>
        <begin position="81"/>
        <end position="102"/>
    </location>
</feature>
<feature type="transmembrane region" description="Helical" evidence="10">
    <location>
        <begin position="176"/>
        <end position="196"/>
    </location>
</feature>
<evidence type="ECO:0000313" key="11">
    <source>
        <dbReference type="EMBL" id="GJQ14387.1"/>
    </source>
</evidence>
<keyword evidence="5" id="KW-0677">Repeat</keyword>
<name>A0A9C7Q2K5_9RHOD</name>
<feature type="transmembrane region" description="Helical" evidence="10">
    <location>
        <begin position="217"/>
        <end position="240"/>
    </location>
</feature>
<dbReference type="PANTHER" id="PTHR45667">
    <property type="entry name" value="S-ADENOSYLMETHIONINE MITOCHONDRIAL CARRIER PROTEIN"/>
    <property type="match status" value="1"/>
</dbReference>
<keyword evidence="6 10" id="KW-1133">Transmembrane helix</keyword>
<dbReference type="OrthoDB" id="250329at2759"/>
<evidence type="ECO:0000256" key="9">
    <source>
        <dbReference type="RuleBase" id="RU000488"/>
    </source>
</evidence>
<evidence type="ECO:0000256" key="6">
    <source>
        <dbReference type="ARBA" id="ARBA00022989"/>
    </source>
</evidence>
<dbReference type="GO" id="GO:0016020">
    <property type="term" value="C:membrane"/>
    <property type="evidence" value="ECO:0007669"/>
    <property type="project" value="UniProtKB-SubCell"/>
</dbReference>
<evidence type="ECO:0000256" key="8">
    <source>
        <dbReference type="PROSITE-ProRule" id="PRU00282"/>
    </source>
</evidence>
<dbReference type="EMBL" id="BQMJ01000054">
    <property type="protein sequence ID" value="GJQ14387.1"/>
    <property type="molecule type" value="Genomic_DNA"/>
</dbReference>
<feature type="repeat" description="Solcar" evidence="8">
    <location>
        <begin position="12"/>
        <end position="105"/>
    </location>
</feature>
<dbReference type="PROSITE" id="PS50920">
    <property type="entry name" value="SOLCAR"/>
    <property type="match status" value="3"/>
</dbReference>
<comment type="caution">
    <text evidence="11">The sequence shown here is derived from an EMBL/GenBank/DDBJ whole genome shotgun (WGS) entry which is preliminary data.</text>
</comment>
<gene>
    <name evidence="11" type="ORF">GpartN1_g6178.t1</name>
</gene>
<keyword evidence="4 8" id="KW-0812">Transmembrane</keyword>
<comment type="subcellular location">
    <subcellularLocation>
        <location evidence="1">Membrane</location>
        <topology evidence="1">Multi-pass membrane protein</topology>
    </subcellularLocation>
</comment>
<keyword evidence="3 9" id="KW-0813">Transport</keyword>
<evidence type="ECO:0000256" key="4">
    <source>
        <dbReference type="ARBA" id="ARBA00022692"/>
    </source>
</evidence>
<evidence type="ECO:0000256" key="5">
    <source>
        <dbReference type="ARBA" id="ARBA00022737"/>
    </source>
</evidence>
<evidence type="ECO:0000256" key="10">
    <source>
        <dbReference type="SAM" id="Phobius"/>
    </source>
</evidence>
<evidence type="ECO:0000256" key="2">
    <source>
        <dbReference type="ARBA" id="ARBA00006375"/>
    </source>
</evidence>
<dbReference type="Gene3D" id="1.50.40.10">
    <property type="entry name" value="Mitochondrial carrier domain"/>
    <property type="match status" value="1"/>
</dbReference>